<dbReference type="EMBL" id="JASPKZ010001600">
    <property type="protein sequence ID" value="KAJ9597572.1"/>
    <property type="molecule type" value="Genomic_DNA"/>
</dbReference>
<protein>
    <submittedName>
        <fullName evidence="1">Uncharacterized protein</fullName>
    </submittedName>
</protein>
<reference evidence="1" key="1">
    <citation type="journal article" date="2023" name="IScience">
        <title>Live-bearing cockroach genome reveals convergent evolutionary mechanisms linked to viviparity in insects and beyond.</title>
        <authorList>
            <person name="Fouks B."/>
            <person name="Harrison M.C."/>
            <person name="Mikhailova A.A."/>
            <person name="Marchal E."/>
            <person name="English S."/>
            <person name="Carruthers M."/>
            <person name="Jennings E.C."/>
            <person name="Chiamaka E.L."/>
            <person name="Frigard R.A."/>
            <person name="Pippel M."/>
            <person name="Attardo G.M."/>
            <person name="Benoit J.B."/>
            <person name="Bornberg-Bauer E."/>
            <person name="Tobe S.S."/>
        </authorList>
    </citation>
    <scope>NUCLEOTIDE SEQUENCE</scope>
    <source>
        <strain evidence="1">Stay&amp;Tobe</strain>
    </source>
</reference>
<dbReference type="Proteomes" id="UP001233999">
    <property type="component" value="Unassembled WGS sequence"/>
</dbReference>
<accession>A0AAD8AG00</accession>
<keyword evidence="2" id="KW-1185">Reference proteome</keyword>
<comment type="caution">
    <text evidence="1">The sequence shown here is derived from an EMBL/GenBank/DDBJ whole genome shotgun (WGS) entry which is preliminary data.</text>
</comment>
<name>A0AAD8AG00_DIPPU</name>
<gene>
    <name evidence="1" type="ORF">L9F63_011573</name>
</gene>
<proteinExistence type="predicted"/>
<evidence type="ECO:0000313" key="1">
    <source>
        <dbReference type="EMBL" id="KAJ9597572.1"/>
    </source>
</evidence>
<reference evidence="1" key="2">
    <citation type="submission" date="2023-05" db="EMBL/GenBank/DDBJ databases">
        <authorList>
            <person name="Fouks B."/>
        </authorList>
    </citation>
    <scope>NUCLEOTIDE SEQUENCE</scope>
    <source>
        <strain evidence="1">Stay&amp;Tobe</strain>
        <tissue evidence="1">Testes</tissue>
    </source>
</reference>
<organism evidence="1 2">
    <name type="scientific">Diploptera punctata</name>
    <name type="common">Pacific beetle cockroach</name>
    <dbReference type="NCBI Taxonomy" id="6984"/>
    <lineage>
        <taxon>Eukaryota</taxon>
        <taxon>Metazoa</taxon>
        <taxon>Ecdysozoa</taxon>
        <taxon>Arthropoda</taxon>
        <taxon>Hexapoda</taxon>
        <taxon>Insecta</taxon>
        <taxon>Pterygota</taxon>
        <taxon>Neoptera</taxon>
        <taxon>Polyneoptera</taxon>
        <taxon>Dictyoptera</taxon>
        <taxon>Blattodea</taxon>
        <taxon>Blaberoidea</taxon>
        <taxon>Blaberidae</taxon>
        <taxon>Diplopterinae</taxon>
        <taxon>Diploptera</taxon>
    </lineage>
</organism>
<evidence type="ECO:0000313" key="2">
    <source>
        <dbReference type="Proteomes" id="UP001233999"/>
    </source>
</evidence>
<sequence length="72" mass="8033">KMEETCLLLLYEGTDLIDPVSTRESSTGCSTSLFQKISDKSKSEVSTCSFGTNEILLSHNTSYPIKIIRQEK</sequence>
<feature type="non-terminal residue" evidence="1">
    <location>
        <position position="1"/>
    </location>
</feature>
<feature type="non-terminal residue" evidence="1">
    <location>
        <position position="72"/>
    </location>
</feature>
<dbReference type="AlphaFoldDB" id="A0AAD8AG00"/>